<evidence type="ECO:0008006" key="4">
    <source>
        <dbReference type="Google" id="ProtNLM"/>
    </source>
</evidence>
<protein>
    <recommendedName>
        <fullName evidence="4">SWIM-type domain-containing protein</fullName>
    </recommendedName>
</protein>
<dbReference type="AlphaFoldDB" id="A0AAW0NY89"/>
<comment type="caution">
    <text evidence="2">The sequence shown here is derived from an EMBL/GenBank/DDBJ whole genome shotgun (WGS) entry which is preliminary data.</text>
</comment>
<gene>
    <name evidence="2" type="ORF">WMY93_012996</name>
</gene>
<name>A0AAW0NY89_9GOBI</name>
<reference evidence="3" key="1">
    <citation type="submission" date="2024-04" db="EMBL/GenBank/DDBJ databases">
        <title>Salinicola lusitanus LLJ914,a marine bacterium isolated from the Okinawa Trough.</title>
        <authorList>
            <person name="Li J."/>
        </authorList>
    </citation>
    <scope>NUCLEOTIDE SEQUENCE [LARGE SCALE GENOMIC DNA]</scope>
</reference>
<evidence type="ECO:0000313" key="2">
    <source>
        <dbReference type="EMBL" id="KAK7912785.1"/>
    </source>
</evidence>
<keyword evidence="3" id="KW-1185">Reference proteome</keyword>
<proteinExistence type="predicted"/>
<dbReference type="EMBL" id="JBBPFD010000009">
    <property type="protein sequence ID" value="KAK7912785.1"/>
    <property type="molecule type" value="Genomic_DNA"/>
</dbReference>
<sequence>MACSCSASNNEVCQNVVYVLCRAAVLRTTEKKLVLTDFIQKDLDPHTNGSEDSSGEALPDGGAAELQLPPHRPPRPGESQ</sequence>
<evidence type="ECO:0000256" key="1">
    <source>
        <dbReference type="SAM" id="MobiDB-lite"/>
    </source>
</evidence>
<feature type="region of interest" description="Disordered" evidence="1">
    <location>
        <begin position="39"/>
        <end position="80"/>
    </location>
</feature>
<organism evidence="2 3">
    <name type="scientific">Mugilogobius chulae</name>
    <name type="common">yellowstripe goby</name>
    <dbReference type="NCBI Taxonomy" id="88201"/>
    <lineage>
        <taxon>Eukaryota</taxon>
        <taxon>Metazoa</taxon>
        <taxon>Chordata</taxon>
        <taxon>Craniata</taxon>
        <taxon>Vertebrata</taxon>
        <taxon>Euteleostomi</taxon>
        <taxon>Actinopterygii</taxon>
        <taxon>Neopterygii</taxon>
        <taxon>Teleostei</taxon>
        <taxon>Neoteleostei</taxon>
        <taxon>Acanthomorphata</taxon>
        <taxon>Gobiaria</taxon>
        <taxon>Gobiiformes</taxon>
        <taxon>Gobioidei</taxon>
        <taxon>Gobiidae</taxon>
        <taxon>Gobionellinae</taxon>
        <taxon>Mugilogobius</taxon>
    </lineage>
</organism>
<dbReference type="Proteomes" id="UP001460270">
    <property type="component" value="Unassembled WGS sequence"/>
</dbReference>
<evidence type="ECO:0000313" key="3">
    <source>
        <dbReference type="Proteomes" id="UP001460270"/>
    </source>
</evidence>
<accession>A0AAW0NY89</accession>